<keyword evidence="4" id="KW-1185">Reference proteome</keyword>
<evidence type="ECO:0000313" key="3">
    <source>
        <dbReference type="EMBL" id="GMR56321.1"/>
    </source>
</evidence>
<evidence type="ECO:0000313" key="4">
    <source>
        <dbReference type="Proteomes" id="UP001328107"/>
    </source>
</evidence>
<feature type="region of interest" description="Disordered" evidence="1">
    <location>
        <begin position="23"/>
        <end position="70"/>
    </location>
</feature>
<reference evidence="4" key="1">
    <citation type="submission" date="2022-10" db="EMBL/GenBank/DDBJ databases">
        <title>Genome assembly of Pristionchus species.</title>
        <authorList>
            <person name="Yoshida K."/>
            <person name="Sommer R.J."/>
        </authorList>
    </citation>
    <scope>NUCLEOTIDE SEQUENCE [LARGE SCALE GENOMIC DNA]</scope>
    <source>
        <strain evidence="4">RS5460</strain>
    </source>
</reference>
<feature type="compositionally biased region" description="Basic and acidic residues" evidence="1">
    <location>
        <begin position="23"/>
        <end position="40"/>
    </location>
</feature>
<evidence type="ECO:0000256" key="2">
    <source>
        <dbReference type="SAM" id="SignalP"/>
    </source>
</evidence>
<sequence length="85" mass="9283">PTTMNLLSILTLALLLSAASAHHLDDDSDHDLGLRIDRGGRGRGATGGRGNGGRLSRVRPGAESLQFRDTPIRPDPFFNFFDRRL</sequence>
<keyword evidence="2" id="KW-0732">Signal</keyword>
<feature type="non-terminal residue" evidence="3">
    <location>
        <position position="1"/>
    </location>
</feature>
<evidence type="ECO:0000256" key="1">
    <source>
        <dbReference type="SAM" id="MobiDB-lite"/>
    </source>
</evidence>
<organism evidence="3 4">
    <name type="scientific">Pristionchus mayeri</name>
    <dbReference type="NCBI Taxonomy" id="1317129"/>
    <lineage>
        <taxon>Eukaryota</taxon>
        <taxon>Metazoa</taxon>
        <taxon>Ecdysozoa</taxon>
        <taxon>Nematoda</taxon>
        <taxon>Chromadorea</taxon>
        <taxon>Rhabditida</taxon>
        <taxon>Rhabditina</taxon>
        <taxon>Diplogasteromorpha</taxon>
        <taxon>Diplogasteroidea</taxon>
        <taxon>Neodiplogasteridae</taxon>
        <taxon>Pristionchus</taxon>
    </lineage>
</organism>
<dbReference type="EMBL" id="BTRK01000005">
    <property type="protein sequence ID" value="GMR56321.1"/>
    <property type="molecule type" value="Genomic_DNA"/>
</dbReference>
<accession>A0AAN5D4P1</accession>
<protein>
    <submittedName>
        <fullName evidence="3">Uncharacterized protein</fullName>
    </submittedName>
</protein>
<dbReference type="Proteomes" id="UP001328107">
    <property type="component" value="Unassembled WGS sequence"/>
</dbReference>
<feature type="chain" id="PRO_5042913905" evidence="2">
    <location>
        <begin position="22"/>
        <end position="85"/>
    </location>
</feature>
<comment type="caution">
    <text evidence="3">The sequence shown here is derived from an EMBL/GenBank/DDBJ whole genome shotgun (WGS) entry which is preliminary data.</text>
</comment>
<name>A0AAN5D4P1_9BILA</name>
<feature type="signal peptide" evidence="2">
    <location>
        <begin position="1"/>
        <end position="21"/>
    </location>
</feature>
<gene>
    <name evidence="3" type="ORF">PMAYCL1PPCAC_26516</name>
</gene>
<feature type="compositionally biased region" description="Gly residues" evidence="1">
    <location>
        <begin position="42"/>
        <end position="53"/>
    </location>
</feature>
<dbReference type="AlphaFoldDB" id="A0AAN5D4P1"/>
<proteinExistence type="predicted"/>